<evidence type="ECO:0008006" key="3">
    <source>
        <dbReference type="Google" id="ProtNLM"/>
    </source>
</evidence>
<dbReference type="AlphaFoldDB" id="A0A2P5XT55"/>
<name>A0A2P5XT55_GOSBA</name>
<proteinExistence type="predicted"/>
<dbReference type="EMBL" id="KZ664284">
    <property type="protein sequence ID" value="PPS06464.1"/>
    <property type="molecule type" value="Genomic_DNA"/>
</dbReference>
<evidence type="ECO:0000313" key="1">
    <source>
        <dbReference type="EMBL" id="PPS06464.1"/>
    </source>
</evidence>
<gene>
    <name evidence="1" type="ORF">GOBAR_AA14180</name>
</gene>
<dbReference type="OrthoDB" id="1423537at2759"/>
<dbReference type="Proteomes" id="UP000239757">
    <property type="component" value="Unassembled WGS sequence"/>
</dbReference>
<accession>A0A2P5XT55</accession>
<organism evidence="1 2">
    <name type="scientific">Gossypium barbadense</name>
    <name type="common">Sea Island cotton</name>
    <name type="synonym">Hibiscus barbadensis</name>
    <dbReference type="NCBI Taxonomy" id="3634"/>
    <lineage>
        <taxon>Eukaryota</taxon>
        <taxon>Viridiplantae</taxon>
        <taxon>Streptophyta</taxon>
        <taxon>Embryophyta</taxon>
        <taxon>Tracheophyta</taxon>
        <taxon>Spermatophyta</taxon>
        <taxon>Magnoliopsida</taxon>
        <taxon>eudicotyledons</taxon>
        <taxon>Gunneridae</taxon>
        <taxon>Pentapetalae</taxon>
        <taxon>rosids</taxon>
        <taxon>malvids</taxon>
        <taxon>Malvales</taxon>
        <taxon>Malvaceae</taxon>
        <taxon>Malvoideae</taxon>
        <taxon>Gossypium</taxon>
    </lineage>
</organism>
<protein>
    <recommendedName>
        <fullName evidence="3">SWIM-type domain-containing protein</fullName>
    </recommendedName>
</protein>
<reference evidence="1 2" key="1">
    <citation type="submission" date="2015-01" db="EMBL/GenBank/DDBJ databases">
        <title>Genome of allotetraploid Gossypium barbadense reveals genomic plasticity and fiber elongation in cotton evolution.</title>
        <authorList>
            <person name="Chen X."/>
            <person name="Liu X."/>
            <person name="Zhao B."/>
            <person name="Zheng H."/>
            <person name="Hu Y."/>
            <person name="Lu G."/>
            <person name="Yang C."/>
            <person name="Chen J."/>
            <person name="Shan C."/>
            <person name="Zhang L."/>
            <person name="Zhou Y."/>
            <person name="Wang L."/>
            <person name="Guo W."/>
            <person name="Bai Y."/>
            <person name="Ruan J."/>
            <person name="Shangguan X."/>
            <person name="Mao Y."/>
            <person name="Jiang J."/>
            <person name="Zhu Y."/>
            <person name="Lei J."/>
            <person name="Kang H."/>
            <person name="Chen S."/>
            <person name="He X."/>
            <person name="Wang R."/>
            <person name="Wang Y."/>
            <person name="Chen J."/>
            <person name="Wang L."/>
            <person name="Yu S."/>
            <person name="Wang B."/>
            <person name="Wei J."/>
            <person name="Song S."/>
            <person name="Lu X."/>
            <person name="Gao Z."/>
            <person name="Gu W."/>
            <person name="Deng X."/>
            <person name="Ma D."/>
            <person name="Wang S."/>
            <person name="Liang W."/>
            <person name="Fang L."/>
            <person name="Cai C."/>
            <person name="Zhu X."/>
            <person name="Zhou B."/>
            <person name="Zhang Y."/>
            <person name="Chen Z."/>
            <person name="Xu S."/>
            <person name="Zhu R."/>
            <person name="Wang S."/>
            <person name="Zhang T."/>
            <person name="Zhao G."/>
        </authorList>
    </citation>
    <scope>NUCLEOTIDE SEQUENCE [LARGE SCALE GENOMIC DNA]</scope>
    <source>
        <strain evidence="2">cv. Xinhai21</strain>
        <tissue evidence="1">Leaf</tissue>
    </source>
</reference>
<evidence type="ECO:0000313" key="2">
    <source>
        <dbReference type="Proteomes" id="UP000239757"/>
    </source>
</evidence>
<sequence>MAVNSRRAQTMNAKLYSHDLETFRVQEYIGRRSGLPPRSYAVDLRNKRCECGMFQTLRYSCAHGNEFPVIPDVLNWEVPPPTFDMVSDHSLYRHPKDRPQSTRIQNDMDIKEMGEPKLCIVCRTSGHNRSTCPYLYVSGQLPRNVGLGDNK</sequence>